<feature type="region of interest" description="Disordered" evidence="1">
    <location>
        <begin position="1"/>
        <end position="22"/>
    </location>
</feature>
<keyword evidence="2" id="KW-0812">Transmembrane</keyword>
<feature type="compositionally biased region" description="Basic and acidic residues" evidence="1">
    <location>
        <begin position="70"/>
        <end position="79"/>
    </location>
</feature>
<reference evidence="4 5" key="1">
    <citation type="journal article" date="2017" name="Int. J. Syst. Evol. Microbiol.">
        <title>Mycoplasma tullyi sp. nov., isolated from penguins of the genus Spheniscus.</title>
        <authorList>
            <person name="Yavari C.A."/>
            <person name="Ramirez A.S."/>
            <person name="Nicholas R.A.J."/>
            <person name="Radford A.D."/>
            <person name="Darby A.C."/>
            <person name="Bradbury J.M."/>
        </authorList>
    </citation>
    <scope>NUCLEOTIDE SEQUENCE [LARGE SCALE GENOMIC DNA]</scope>
    <source>
        <strain evidence="4 5">56A97T</strain>
    </source>
</reference>
<dbReference type="GO" id="GO:0003824">
    <property type="term" value="F:catalytic activity"/>
    <property type="evidence" value="ECO:0007669"/>
    <property type="project" value="InterPro"/>
</dbReference>
<dbReference type="Pfam" id="PF03372">
    <property type="entry name" value="Exo_endo_phos"/>
    <property type="match status" value="1"/>
</dbReference>
<feature type="region of interest" description="Disordered" evidence="1">
    <location>
        <begin position="60"/>
        <end position="108"/>
    </location>
</feature>
<evidence type="ECO:0000256" key="1">
    <source>
        <dbReference type="SAM" id="MobiDB-lite"/>
    </source>
</evidence>
<evidence type="ECO:0000313" key="5">
    <source>
        <dbReference type="Proteomes" id="UP000514704"/>
    </source>
</evidence>
<keyword evidence="2" id="KW-1133">Transmembrane helix</keyword>
<dbReference type="SUPFAM" id="SSF56219">
    <property type="entry name" value="DNase I-like"/>
    <property type="match status" value="1"/>
</dbReference>
<dbReference type="EMBL" id="CP059674">
    <property type="protein sequence ID" value="QMT98540.1"/>
    <property type="molecule type" value="Genomic_DNA"/>
</dbReference>
<keyword evidence="2" id="KW-0472">Membrane</keyword>
<feature type="compositionally biased region" description="Basic and acidic residues" evidence="1">
    <location>
        <begin position="1"/>
        <end position="10"/>
    </location>
</feature>
<feature type="compositionally biased region" description="Polar residues" evidence="1">
    <location>
        <begin position="80"/>
        <end position="107"/>
    </location>
</feature>
<sequence>MRQRIREKQSSKQQGNNQKSRKKQVKNRKWILWVLLVLLIVLGITAYFVVNEVLPSEKEFTNRDFSSSRSNDDFDRVTDSDPSSDTSNETAPPSETPPSRETVPSSEQYKKVGDLRLMSWNTLNFGSRSEPTSNKFMNIIRTIQLSDADVVGLSEINYDDEVLAKRLNDALGSSWSYTFSGKNFNEQYPRSRESILILYKNQVVQPEVSKAINPNNTYTRPLWYTKFKTIGFDYSFITFFGHFDAPGTNANNGEKDAVGFSRQGSQEIKEAQAIATVFSDLKKEYPDTDIIGAADTNIREANNRVFNSDQYSLNYMNFDNNRAYYRTTLSERNGYANSYDKWFVYDANTQNILNKSDIPYKVDIINAFKDKLWDKQKSLSAWLASPNGVRNPNPSDFQLIRNVSDHAPILLDIDFKAK</sequence>
<feature type="transmembrane region" description="Helical" evidence="2">
    <location>
        <begin position="30"/>
        <end position="50"/>
    </location>
</feature>
<dbReference type="Gene3D" id="3.60.10.10">
    <property type="entry name" value="Endonuclease/exonuclease/phosphatase"/>
    <property type="match status" value="1"/>
</dbReference>
<proteinExistence type="predicted"/>
<evidence type="ECO:0000313" key="4">
    <source>
        <dbReference type="EMBL" id="QMT98540.1"/>
    </source>
</evidence>
<dbReference type="InterPro" id="IPR005135">
    <property type="entry name" value="Endo/exonuclease/phosphatase"/>
</dbReference>
<keyword evidence="5" id="KW-1185">Reference proteome</keyword>
<dbReference type="Proteomes" id="UP000514704">
    <property type="component" value="Chromosome"/>
</dbReference>
<evidence type="ECO:0000256" key="2">
    <source>
        <dbReference type="SAM" id="Phobius"/>
    </source>
</evidence>
<feature type="domain" description="Endonuclease/exonuclease/phosphatase" evidence="3">
    <location>
        <begin position="118"/>
        <end position="219"/>
    </location>
</feature>
<dbReference type="NCBIfam" id="NF045851">
    <property type="entry name" value="mem_nucl_MnuA"/>
    <property type="match status" value="1"/>
</dbReference>
<accession>A0A7D7YHE5</accession>
<name>A0A7D7YHE5_9MOLU</name>
<dbReference type="RefSeq" id="WP_182078819.1">
    <property type="nucleotide sequence ID" value="NZ_CP059674.1"/>
</dbReference>
<dbReference type="InterPro" id="IPR036691">
    <property type="entry name" value="Endo/exonu/phosph_ase_sf"/>
</dbReference>
<protein>
    <submittedName>
        <fullName evidence="4">Nuclease</fullName>
    </submittedName>
</protein>
<dbReference type="KEGG" id="mtuy:H3143_00055"/>
<dbReference type="AlphaFoldDB" id="A0A7D7YHE5"/>
<organism evidence="4 5">
    <name type="scientific">Mycoplasma tullyi</name>
    <dbReference type="NCBI Taxonomy" id="1612150"/>
    <lineage>
        <taxon>Bacteria</taxon>
        <taxon>Bacillati</taxon>
        <taxon>Mycoplasmatota</taxon>
        <taxon>Mollicutes</taxon>
        <taxon>Mycoplasmataceae</taxon>
        <taxon>Mycoplasma</taxon>
    </lineage>
</organism>
<evidence type="ECO:0000259" key="3">
    <source>
        <dbReference type="Pfam" id="PF03372"/>
    </source>
</evidence>
<gene>
    <name evidence="4" type="ORF">H3143_00055</name>
</gene>